<organism evidence="2 3">
    <name type="scientific">Leptosia nina</name>
    <dbReference type="NCBI Taxonomy" id="320188"/>
    <lineage>
        <taxon>Eukaryota</taxon>
        <taxon>Metazoa</taxon>
        <taxon>Ecdysozoa</taxon>
        <taxon>Arthropoda</taxon>
        <taxon>Hexapoda</taxon>
        <taxon>Insecta</taxon>
        <taxon>Pterygota</taxon>
        <taxon>Neoptera</taxon>
        <taxon>Endopterygota</taxon>
        <taxon>Lepidoptera</taxon>
        <taxon>Glossata</taxon>
        <taxon>Ditrysia</taxon>
        <taxon>Papilionoidea</taxon>
        <taxon>Pieridae</taxon>
        <taxon>Pierinae</taxon>
        <taxon>Leptosia</taxon>
    </lineage>
</organism>
<reference evidence="2 3" key="1">
    <citation type="submission" date="2023-11" db="EMBL/GenBank/DDBJ databases">
        <authorList>
            <person name="Okamura Y."/>
        </authorList>
    </citation>
    <scope>NUCLEOTIDE SEQUENCE [LARGE SCALE GENOMIC DNA]</scope>
</reference>
<accession>A0AAV1IZG7</accession>
<dbReference type="AlphaFoldDB" id="A0AAV1IZG7"/>
<dbReference type="Proteomes" id="UP001497472">
    <property type="component" value="Unassembled WGS sequence"/>
</dbReference>
<evidence type="ECO:0000256" key="1">
    <source>
        <dbReference type="SAM" id="MobiDB-lite"/>
    </source>
</evidence>
<sequence length="78" mass="9069">MATKRKSLCIDEKVLLIRAIETGESYRWTQGRVRGVAKPPEWGVAKQKHVYKDRARADWPMPDRRPPLASLRSERRPA</sequence>
<keyword evidence="3" id="KW-1185">Reference proteome</keyword>
<protein>
    <submittedName>
        <fullName evidence="2">Uncharacterized protein</fullName>
    </submittedName>
</protein>
<feature type="region of interest" description="Disordered" evidence="1">
    <location>
        <begin position="53"/>
        <end position="78"/>
    </location>
</feature>
<evidence type="ECO:0000313" key="2">
    <source>
        <dbReference type="EMBL" id="CAK1542257.1"/>
    </source>
</evidence>
<name>A0AAV1IZG7_9NEOP</name>
<comment type="caution">
    <text evidence="2">The sequence shown here is derived from an EMBL/GenBank/DDBJ whole genome shotgun (WGS) entry which is preliminary data.</text>
</comment>
<gene>
    <name evidence="2" type="ORF">LNINA_LOCUS2168</name>
</gene>
<proteinExistence type="predicted"/>
<evidence type="ECO:0000313" key="3">
    <source>
        <dbReference type="Proteomes" id="UP001497472"/>
    </source>
</evidence>
<dbReference type="EMBL" id="CAVLEF010000003">
    <property type="protein sequence ID" value="CAK1542257.1"/>
    <property type="molecule type" value="Genomic_DNA"/>
</dbReference>